<proteinExistence type="predicted"/>
<dbReference type="Proteomes" id="UP000533476">
    <property type="component" value="Unassembled WGS sequence"/>
</dbReference>
<accession>A0A7Y0L5T1</accession>
<evidence type="ECO:0008006" key="3">
    <source>
        <dbReference type="Google" id="ProtNLM"/>
    </source>
</evidence>
<gene>
    <name evidence="1" type="ORF">HIJ39_08725</name>
</gene>
<sequence length="225" mass="25522">MASEEGLGLYALADRIRRHPELARELQVSALAQEVGEHWREHSDMLAISEEMPVAAWIVKKKVEGLIRPEEPQVEEPGFDLSLRPPWLDEALWVLQEQVQRAAARWDRPGQEIVRPAAPVKDSSPWKLSWAYPNVRPKPVPPERRVAREVEPLSDHIRSLSEAVARLGRVNLQASLADRPRPEWVARFLAAVHLWHTRAVEVEQSAAFAPIHLTPGGERREFGPS</sequence>
<reference evidence="1 2" key="1">
    <citation type="submission" date="2020-04" db="EMBL/GenBank/DDBJ databases">
        <authorList>
            <person name="Zhang R."/>
            <person name="Schippers A."/>
        </authorList>
    </citation>
    <scope>NUCLEOTIDE SEQUENCE [LARGE SCALE GENOMIC DNA]</scope>
    <source>
        <strain evidence="1 2">DSM 109850</strain>
    </source>
</reference>
<comment type="caution">
    <text evidence="1">The sequence shown here is derived from an EMBL/GenBank/DDBJ whole genome shotgun (WGS) entry which is preliminary data.</text>
</comment>
<dbReference type="EMBL" id="JABBVZ010000023">
    <property type="protein sequence ID" value="NMP22434.1"/>
    <property type="molecule type" value="Genomic_DNA"/>
</dbReference>
<dbReference type="AlphaFoldDB" id="A0A7Y0L5T1"/>
<evidence type="ECO:0000313" key="2">
    <source>
        <dbReference type="Proteomes" id="UP000533476"/>
    </source>
</evidence>
<organism evidence="1 2">
    <name type="scientific">Sulfobacillus harzensis</name>
    <dbReference type="NCBI Taxonomy" id="2729629"/>
    <lineage>
        <taxon>Bacteria</taxon>
        <taxon>Bacillati</taxon>
        <taxon>Bacillota</taxon>
        <taxon>Clostridia</taxon>
        <taxon>Eubacteriales</taxon>
        <taxon>Clostridiales Family XVII. Incertae Sedis</taxon>
        <taxon>Sulfobacillus</taxon>
    </lineage>
</organism>
<protein>
    <recommendedName>
        <fullName evidence="3">Segregation and condensation protein A</fullName>
    </recommendedName>
</protein>
<keyword evidence="2" id="KW-1185">Reference proteome</keyword>
<evidence type="ECO:0000313" key="1">
    <source>
        <dbReference type="EMBL" id="NMP22434.1"/>
    </source>
</evidence>
<name>A0A7Y0L5T1_9FIRM</name>
<dbReference type="RefSeq" id="WP_169098742.1">
    <property type="nucleotide sequence ID" value="NZ_JABBVZ010000023.1"/>
</dbReference>